<name>A0A6S6SEF5_9BACT</name>
<sequence length="119" mass="13682">MNYIFFVLCLIFLVGCGNNNSNDTNKVNTSTDDEKIMKKEHYTIVIFYNYPSKICLKDEIYPELIYSESYRDSIVVSIENNSISCNDFDKNSICREDTTYTDVGIDNDNLACVVSQLIE</sequence>
<reference evidence="1" key="1">
    <citation type="submission" date="2020-01" db="EMBL/GenBank/DDBJ databases">
        <authorList>
            <person name="Meier V. D."/>
            <person name="Meier V D."/>
        </authorList>
    </citation>
    <scope>NUCLEOTIDE SEQUENCE</scope>
    <source>
        <strain evidence="1">HLG_WM_MAG_01</strain>
    </source>
</reference>
<organism evidence="1">
    <name type="scientific">uncultured Sulfurovum sp</name>
    <dbReference type="NCBI Taxonomy" id="269237"/>
    <lineage>
        <taxon>Bacteria</taxon>
        <taxon>Pseudomonadati</taxon>
        <taxon>Campylobacterota</taxon>
        <taxon>Epsilonproteobacteria</taxon>
        <taxon>Campylobacterales</taxon>
        <taxon>Sulfurovaceae</taxon>
        <taxon>Sulfurovum</taxon>
        <taxon>environmental samples</taxon>
    </lineage>
</organism>
<evidence type="ECO:0000313" key="1">
    <source>
        <dbReference type="EMBL" id="CAA6801682.1"/>
    </source>
</evidence>
<accession>A0A6S6SEF5</accession>
<dbReference type="AlphaFoldDB" id="A0A6S6SEF5"/>
<proteinExistence type="predicted"/>
<dbReference type="EMBL" id="CACVAS010000020">
    <property type="protein sequence ID" value="CAA6801682.1"/>
    <property type="molecule type" value="Genomic_DNA"/>
</dbReference>
<gene>
    <name evidence="1" type="ORF">HELGO_WM2477</name>
</gene>
<protein>
    <submittedName>
        <fullName evidence="1">Uncharacterized protein</fullName>
    </submittedName>
</protein>